<keyword evidence="1" id="KW-1133">Transmembrane helix</keyword>
<evidence type="ECO:0000256" key="1">
    <source>
        <dbReference type="SAM" id="Phobius"/>
    </source>
</evidence>
<organism evidence="2 3">
    <name type="scientific">Emticicia soli</name>
    <dbReference type="NCBI Taxonomy" id="2027878"/>
    <lineage>
        <taxon>Bacteria</taxon>
        <taxon>Pseudomonadati</taxon>
        <taxon>Bacteroidota</taxon>
        <taxon>Cytophagia</taxon>
        <taxon>Cytophagales</taxon>
        <taxon>Leadbetterellaceae</taxon>
        <taxon>Emticicia</taxon>
    </lineage>
</organism>
<evidence type="ECO:0000313" key="3">
    <source>
        <dbReference type="Proteomes" id="UP001597510"/>
    </source>
</evidence>
<dbReference type="EMBL" id="JBHULC010000003">
    <property type="protein sequence ID" value="MFD2519808.1"/>
    <property type="molecule type" value="Genomic_DNA"/>
</dbReference>
<reference evidence="3" key="1">
    <citation type="journal article" date="2019" name="Int. J. Syst. Evol. Microbiol.">
        <title>The Global Catalogue of Microorganisms (GCM) 10K type strain sequencing project: providing services to taxonomists for standard genome sequencing and annotation.</title>
        <authorList>
            <consortium name="The Broad Institute Genomics Platform"/>
            <consortium name="The Broad Institute Genome Sequencing Center for Infectious Disease"/>
            <person name="Wu L."/>
            <person name="Ma J."/>
        </authorList>
    </citation>
    <scope>NUCLEOTIDE SEQUENCE [LARGE SCALE GENOMIC DNA]</scope>
    <source>
        <strain evidence="3">KCTC 52344</strain>
    </source>
</reference>
<feature type="transmembrane region" description="Helical" evidence="1">
    <location>
        <begin position="20"/>
        <end position="39"/>
    </location>
</feature>
<accession>A0ABW5J2W2</accession>
<gene>
    <name evidence="2" type="ORF">ACFSR2_02860</name>
</gene>
<dbReference type="Proteomes" id="UP001597510">
    <property type="component" value="Unassembled WGS sequence"/>
</dbReference>
<dbReference type="RefSeq" id="WP_340236338.1">
    <property type="nucleotide sequence ID" value="NZ_JBBEWC010000006.1"/>
</dbReference>
<proteinExistence type="predicted"/>
<evidence type="ECO:0008006" key="4">
    <source>
        <dbReference type="Google" id="ProtNLM"/>
    </source>
</evidence>
<keyword evidence="1" id="KW-0472">Membrane</keyword>
<evidence type="ECO:0000313" key="2">
    <source>
        <dbReference type="EMBL" id="MFD2519808.1"/>
    </source>
</evidence>
<keyword evidence="1" id="KW-0812">Transmembrane</keyword>
<sequence length="283" mass="33033">MKEKLHRSLYEYIRKSVSLVLESGAMVGIVLLVLLFFVARNCNAQVDFSKIPAEDKFTNNRAAIAVKNVLLVQRDEELDCTWKTSHAQISGMLDTKTQDFLNDWLSGMTYFGNCEGDKECYDFQSYHYYYKLTRVTHLRNDLLGFYLQEGNCKDEKSYCLENQDWEIYDLKEKRFLQEGDIISQDTKAQAAFFAAIEKKVLKQKLNLVNDWKAYTRQVGLDNNNLVVYLNNDILNNSKGVVLRFRLDEVKNMLEPCFANRLRNKTCQEFNQPIVGQHLQKNLK</sequence>
<name>A0ABW5J2W2_9BACT</name>
<comment type="caution">
    <text evidence="2">The sequence shown here is derived from an EMBL/GenBank/DDBJ whole genome shotgun (WGS) entry which is preliminary data.</text>
</comment>
<protein>
    <recommendedName>
        <fullName evidence="4">DUF3298 domain-containing protein</fullName>
    </recommendedName>
</protein>
<keyword evidence="3" id="KW-1185">Reference proteome</keyword>